<keyword evidence="2 6" id="KW-0808">Transferase</keyword>
<protein>
    <recommendedName>
        <fullName evidence="6">Acyl-homoserine-lactone synthase</fullName>
        <ecNumber evidence="6">2.3.1.184</ecNumber>
    </recommendedName>
    <alternativeName>
        <fullName evidence="6">Autoinducer synthesis protein</fullName>
    </alternativeName>
</protein>
<dbReference type="PANTHER" id="PTHR39322">
    <property type="entry name" value="ACYL-HOMOSERINE-LACTONE SYNTHASE"/>
    <property type="match status" value="1"/>
</dbReference>
<dbReference type="PROSITE" id="PS51187">
    <property type="entry name" value="AUTOINDUCER_SYNTH_2"/>
    <property type="match status" value="1"/>
</dbReference>
<dbReference type="PANTHER" id="PTHR39322:SF1">
    <property type="entry name" value="ISOVALERYL-HOMOSERINE LACTONE SYNTHASE"/>
    <property type="match status" value="1"/>
</dbReference>
<evidence type="ECO:0000313" key="7">
    <source>
        <dbReference type="EMBL" id="MFC3206341.1"/>
    </source>
</evidence>
<evidence type="ECO:0000256" key="4">
    <source>
        <dbReference type="ARBA" id="ARBA00022929"/>
    </source>
</evidence>
<evidence type="ECO:0000313" key="8">
    <source>
        <dbReference type="Proteomes" id="UP001595583"/>
    </source>
</evidence>
<keyword evidence="4 5" id="KW-0071">Autoinducer synthesis</keyword>
<accession>A0ABV7K939</accession>
<dbReference type="EMBL" id="JBHRTK010000010">
    <property type="protein sequence ID" value="MFC3206341.1"/>
    <property type="molecule type" value="Genomic_DNA"/>
</dbReference>
<proteinExistence type="inferred from homology"/>
<comment type="similarity">
    <text evidence="5 6">Belongs to the autoinducer synthase family.</text>
</comment>
<dbReference type="PRINTS" id="PR01549">
    <property type="entry name" value="AUTOINDCRSYN"/>
</dbReference>
<dbReference type="Pfam" id="PF00765">
    <property type="entry name" value="Autoind_synth"/>
    <property type="match status" value="1"/>
</dbReference>
<gene>
    <name evidence="7" type="ORF">ACFOHJ_08985</name>
</gene>
<dbReference type="InterPro" id="IPR001690">
    <property type="entry name" value="Autoind_synthase"/>
</dbReference>
<keyword evidence="3 6" id="KW-0949">S-adenosyl-L-methionine</keyword>
<dbReference type="SUPFAM" id="SSF55729">
    <property type="entry name" value="Acyl-CoA N-acyltransferases (Nat)"/>
    <property type="match status" value="1"/>
</dbReference>
<dbReference type="RefSeq" id="WP_378220152.1">
    <property type="nucleotide sequence ID" value="NZ_JBHRTK010000010.1"/>
</dbReference>
<dbReference type="EC" id="2.3.1.184" evidence="6"/>
<dbReference type="InterPro" id="IPR016181">
    <property type="entry name" value="Acyl_CoA_acyltransferase"/>
</dbReference>
<name>A0ABV7K939_9HYPH</name>
<evidence type="ECO:0000256" key="2">
    <source>
        <dbReference type="ARBA" id="ARBA00022679"/>
    </source>
</evidence>
<evidence type="ECO:0000256" key="5">
    <source>
        <dbReference type="PROSITE-ProRule" id="PRU00533"/>
    </source>
</evidence>
<organism evidence="7 8">
    <name type="scientific">Aquamicrobium soli</name>
    <dbReference type="NCBI Taxonomy" id="1811518"/>
    <lineage>
        <taxon>Bacteria</taxon>
        <taxon>Pseudomonadati</taxon>
        <taxon>Pseudomonadota</taxon>
        <taxon>Alphaproteobacteria</taxon>
        <taxon>Hyphomicrobiales</taxon>
        <taxon>Phyllobacteriaceae</taxon>
        <taxon>Aquamicrobium</taxon>
    </lineage>
</organism>
<reference evidence="8" key="1">
    <citation type="journal article" date="2019" name="Int. J. Syst. Evol. Microbiol.">
        <title>The Global Catalogue of Microorganisms (GCM) 10K type strain sequencing project: providing services to taxonomists for standard genome sequencing and annotation.</title>
        <authorList>
            <consortium name="The Broad Institute Genomics Platform"/>
            <consortium name="The Broad Institute Genome Sequencing Center for Infectious Disease"/>
            <person name="Wu L."/>
            <person name="Ma J."/>
        </authorList>
    </citation>
    <scope>NUCLEOTIDE SEQUENCE [LARGE SCALE GENOMIC DNA]</scope>
    <source>
        <strain evidence="8">KCTC 52165</strain>
    </source>
</reference>
<keyword evidence="1 5" id="KW-0673">Quorum sensing</keyword>
<keyword evidence="8" id="KW-1185">Reference proteome</keyword>
<dbReference type="Gene3D" id="3.40.630.30">
    <property type="match status" value="1"/>
</dbReference>
<comment type="catalytic activity">
    <reaction evidence="6">
        <text>a fatty acyl-[ACP] + S-adenosyl-L-methionine = an N-acyl-L-homoserine lactone + S-methyl-5'-thioadenosine + holo-[ACP] + H(+)</text>
        <dbReference type="Rhea" id="RHEA:10096"/>
        <dbReference type="Rhea" id="RHEA-COMP:9685"/>
        <dbReference type="Rhea" id="RHEA-COMP:14125"/>
        <dbReference type="ChEBI" id="CHEBI:15378"/>
        <dbReference type="ChEBI" id="CHEBI:17509"/>
        <dbReference type="ChEBI" id="CHEBI:55474"/>
        <dbReference type="ChEBI" id="CHEBI:59789"/>
        <dbReference type="ChEBI" id="CHEBI:64479"/>
        <dbReference type="ChEBI" id="CHEBI:138651"/>
        <dbReference type="EC" id="2.3.1.184"/>
    </reaction>
</comment>
<sequence>MEMHVVTAANRHCYKHELIEFFRARHAIYVHEKHWREDDGSGFEVDQFDTDAATYLIGVDDGDVICGTRLLSTTLPHMADQVFPHLSNLTGVVKSPTVAEWTRAFIVPERRENGIGPIKGQICAAVMQFCLQEGIEEVGGIQDLYWMRMWKRLAWEVNPAGTPAKVAGRWCVVAYMQVNEAARDNALASTGITSHGLVQKGPYQPFVTEIERRIAM</sequence>
<comment type="caution">
    <text evidence="7">The sequence shown here is derived from an EMBL/GenBank/DDBJ whole genome shotgun (WGS) entry which is preliminary data.</text>
</comment>
<evidence type="ECO:0000256" key="3">
    <source>
        <dbReference type="ARBA" id="ARBA00022691"/>
    </source>
</evidence>
<evidence type="ECO:0000256" key="6">
    <source>
        <dbReference type="RuleBase" id="RU361135"/>
    </source>
</evidence>
<evidence type="ECO:0000256" key="1">
    <source>
        <dbReference type="ARBA" id="ARBA00022654"/>
    </source>
</evidence>
<dbReference type="Proteomes" id="UP001595583">
    <property type="component" value="Unassembled WGS sequence"/>
</dbReference>